<dbReference type="SUPFAM" id="SSF52540">
    <property type="entry name" value="P-loop containing nucleoside triphosphate hydrolases"/>
    <property type="match status" value="1"/>
</dbReference>
<name>A0AA41WXD4_9ALTE</name>
<dbReference type="InterPro" id="IPR009057">
    <property type="entry name" value="Homeodomain-like_sf"/>
</dbReference>
<dbReference type="InterPro" id="IPR002078">
    <property type="entry name" value="Sigma_54_int"/>
</dbReference>
<dbReference type="GO" id="GO:0006355">
    <property type="term" value="P:regulation of DNA-templated transcription"/>
    <property type="evidence" value="ECO:0007669"/>
    <property type="project" value="InterPro"/>
</dbReference>
<evidence type="ECO:0000256" key="3">
    <source>
        <dbReference type="ARBA" id="ARBA00023125"/>
    </source>
</evidence>
<dbReference type="FunFam" id="3.40.50.300:FF:000006">
    <property type="entry name" value="DNA-binding transcriptional regulator NtrC"/>
    <property type="match status" value="1"/>
</dbReference>
<evidence type="ECO:0000256" key="1">
    <source>
        <dbReference type="ARBA" id="ARBA00022741"/>
    </source>
</evidence>
<evidence type="ECO:0000313" key="5">
    <source>
        <dbReference type="EMBL" id="MCP3428277.1"/>
    </source>
</evidence>
<dbReference type="CDD" id="cd00009">
    <property type="entry name" value="AAA"/>
    <property type="match status" value="1"/>
</dbReference>
<evidence type="ECO:0000256" key="2">
    <source>
        <dbReference type="ARBA" id="ARBA00022840"/>
    </source>
</evidence>
<dbReference type="InterPro" id="IPR006120">
    <property type="entry name" value="Resolvase_HTH_dom"/>
</dbReference>
<dbReference type="InterPro" id="IPR027417">
    <property type="entry name" value="P-loop_NTPase"/>
</dbReference>
<dbReference type="Gene3D" id="3.40.50.300">
    <property type="entry name" value="P-loop containing nucleotide triphosphate hydrolases"/>
    <property type="match status" value="1"/>
</dbReference>
<feature type="domain" description="Sigma-54 factor interaction" evidence="4">
    <location>
        <begin position="129"/>
        <end position="354"/>
    </location>
</feature>
<keyword evidence="1" id="KW-0547">Nucleotide-binding</keyword>
<dbReference type="InterPro" id="IPR058031">
    <property type="entry name" value="AAA_lid_NorR"/>
</dbReference>
<dbReference type="Gene3D" id="1.10.8.60">
    <property type="match status" value="1"/>
</dbReference>
<dbReference type="GO" id="GO:0000150">
    <property type="term" value="F:DNA strand exchange activity"/>
    <property type="evidence" value="ECO:0007669"/>
    <property type="project" value="InterPro"/>
</dbReference>
<reference evidence="5" key="1">
    <citation type="submission" date="2022-07" db="EMBL/GenBank/DDBJ databases">
        <title>Characterization of the Novel Bacterium Alteromonas immobilis LMIT006 and Alteromonas gregis LMIT007.</title>
        <authorList>
            <person name="Lin X."/>
        </authorList>
    </citation>
    <scope>NUCLEOTIDE SEQUENCE</scope>
    <source>
        <strain evidence="5">LMIT007</strain>
    </source>
</reference>
<accession>A0AA41WXD4</accession>
<dbReference type="EMBL" id="JANATA010000006">
    <property type="protein sequence ID" value="MCP3428277.1"/>
    <property type="molecule type" value="Genomic_DNA"/>
</dbReference>
<keyword evidence="2" id="KW-0067">ATP-binding</keyword>
<keyword evidence="6" id="KW-1185">Reference proteome</keyword>
<keyword evidence="3" id="KW-0238">DNA-binding</keyword>
<evidence type="ECO:0000313" key="6">
    <source>
        <dbReference type="Proteomes" id="UP001165413"/>
    </source>
</evidence>
<dbReference type="SUPFAM" id="SSF46689">
    <property type="entry name" value="Homeodomain-like"/>
    <property type="match status" value="1"/>
</dbReference>
<proteinExistence type="predicted"/>
<dbReference type="RefSeq" id="WP_254099447.1">
    <property type="nucleotide sequence ID" value="NZ_JANATA010000006.1"/>
</dbReference>
<sequence>MNLTIIKTMIDEIDKPAIFIDLNYVILAVNTLYMETYDTPVELGKSTCFGISHRHHAPCDMHGEECPMQVCKQTKLPHTVIHNHHTSQGKTYCKINMKTIQDDDGMTIGFLEILDRIDYASAEPTKQKMLGRSPAFLSLLQEINTVAESEISVLLQGETGTGKELTARAIHDSSARNVGPYIIIECTGMNENLFESELFGHVKGAFTGAQTDKKGLIELAHGGTVFFDEIADVSLGMQVKLLRLLESKTFRRVGGIKEIYSDFRIICASHKNLLELVARGEFRKDLYYRLCGYPILLPSLQERREDISLLAESLLDETELNHKQFSPKALSKLSTLPYWGNIRELKNIIYRAALKAPGKLIESHHIVQSHLGHPLEKQNENEKIHTLEEQEGLYLSKLYTQDTSISTLAKQLGVSERTLYRKLQKHGLKQ</sequence>
<dbReference type="SMART" id="SM00382">
    <property type="entry name" value="AAA"/>
    <property type="match status" value="1"/>
</dbReference>
<dbReference type="Gene3D" id="1.10.10.60">
    <property type="entry name" value="Homeodomain-like"/>
    <property type="match status" value="1"/>
</dbReference>
<protein>
    <submittedName>
        <fullName evidence="5">Sigma-54-dependent Fis family transcriptional regulator</fullName>
    </submittedName>
</protein>
<dbReference type="Proteomes" id="UP001165413">
    <property type="component" value="Unassembled WGS sequence"/>
</dbReference>
<dbReference type="PROSITE" id="PS00676">
    <property type="entry name" value="SIGMA54_INTERACT_2"/>
    <property type="match status" value="1"/>
</dbReference>
<organism evidence="5 6">
    <name type="scientific">Opacimonas viscosa</name>
    <dbReference type="NCBI Taxonomy" id="2961944"/>
    <lineage>
        <taxon>Bacteria</taxon>
        <taxon>Pseudomonadati</taxon>
        <taxon>Pseudomonadota</taxon>
        <taxon>Gammaproteobacteria</taxon>
        <taxon>Alteromonadales</taxon>
        <taxon>Alteromonadaceae</taxon>
        <taxon>Opacimonas</taxon>
    </lineage>
</organism>
<dbReference type="GO" id="GO:0003677">
    <property type="term" value="F:DNA binding"/>
    <property type="evidence" value="ECO:0007669"/>
    <property type="project" value="UniProtKB-KW"/>
</dbReference>
<dbReference type="Pfam" id="PF00158">
    <property type="entry name" value="Sigma54_activat"/>
    <property type="match status" value="1"/>
</dbReference>
<comment type="caution">
    <text evidence="5">The sequence shown here is derived from an EMBL/GenBank/DDBJ whole genome shotgun (WGS) entry which is preliminary data.</text>
</comment>
<dbReference type="PANTHER" id="PTHR32071">
    <property type="entry name" value="TRANSCRIPTIONAL REGULATORY PROTEIN"/>
    <property type="match status" value="1"/>
</dbReference>
<dbReference type="InterPro" id="IPR025943">
    <property type="entry name" value="Sigma_54_int_dom_ATP-bd_2"/>
</dbReference>
<dbReference type="Pfam" id="PF02796">
    <property type="entry name" value="HTH_7"/>
    <property type="match status" value="1"/>
</dbReference>
<dbReference type="PANTHER" id="PTHR32071:SF117">
    <property type="entry name" value="PTS-DEPENDENT DIHYDROXYACETONE KINASE OPERON REGULATORY PROTEIN-RELATED"/>
    <property type="match status" value="1"/>
</dbReference>
<dbReference type="InterPro" id="IPR003593">
    <property type="entry name" value="AAA+_ATPase"/>
</dbReference>
<dbReference type="Pfam" id="PF25601">
    <property type="entry name" value="AAA_lid_14"/>
    <property type="match status" value="1"/>
</dbReference>
<dbReference type="GO" id="GO:0005524">
    <property type="term" value="F:ATP binding"/>
    <property type="evidence" value="ECO:0007669"/>
    <property type="project" value="UniProtKB-KW"/>
</dbReference>
<gene>
    <name evidence="5" type="ORF">NLF92_04885</name>
</gene>
<dbReference type="AlphaFoldDB" id="A0AA41WXD4"/>
<dbReference type="PROSITE" id="PS50045">
    <property type="entry name" value="SIGMA54_INTERACT_4"/>
    <property type="match status" value="1"/>
</dbReference>
<evidence type="ECO:0000259" key="4">
    <source>
        <dbReference type="PROSITE" id="PS50045"/>
    </source>
</evidence>